<dbReference type="RefSeq" id="WP_161704869.1">
    <property type="nucleotide sequence ID" value="NZ_JAAAMU010000027.1"/>
</dbReference>
<gene>
    <name evidence="4" type="primary">fliW</name>
    <name evidence="5" type="ORF">GT003_29720</name>
</gene>
<dbReference type="HAMAP" id="MF_01185">
    <property type="entry name" value="FliW"/>
    <property type="match status" value="1"/>
</dbReference>
<keyword evidence="5" id="KW-0282">Flagellum</keyword>
<comment type="function">
    <text evidence="4">Acts as an anti-CsrA protein, binds CsrA and prevents it from repressing translation of its target genes, one of which is flagellin. Binds to flagellin and participates in the assembly of the flagellum.</text>
</comment>
<evidence type="ECO:0000256" key="3">
    <source>
        <dbReference type="ARBA" id="ARBA00022845"/>
    </source>
</evidence>
<evidence type="ECO:0000313" key="6">
    <source>
        <dbReference type="Proteomes" id="UP000558113"/>
    </source>
</evidence>
<name>A0A7X4YV37_9BACL</name>
<comment type="subunit">
    <text evidence="4">Interacts with translational regulator CsrA and flagellin(s).</text>
</comment>
<dbReference type="PANTHER" id="PTHR39190:SF1">
    <property type="entry name" value="FLAGELLAR ASSEMBLY FACTOR FLIW"/>
    <property type="match status" value="1"/>
</dbReference>
<sequence>MIIQTSRFGQLEIEDNEIIQFPQGIPGFPEYKPYTLISVEDSPFYFLQSVEEGSLSFVLVSPFEFFPSYEFELSADALHELGHPAREDVRVLNIVTVKDDIEEATVNLAAPIVWSGATRAGIQVILQDASYRTKHLLFQSKAGAEEEETPC</sequence>
<accession>A0A7X4YV37</accession>
<keyword evidence="3 4" id="KW-0810">Translation regulation</keyword>
<proteinExistence type="inferred from homology"/>
<dbReference type="GO" id="GO:0005737">
    <property type="term" value="C:cytoplasm"/>
    <property type="evidence" value="ECO:0007669"/>
    <property type="project" value="UniProtKB-SubCell"/>
</dbReference>
<comment type="subcellular location">
    <subcellularLocation>
        <location evidence="4">Cytoplasm</location>
    </subcellularLocation>
</comment>
<evidence type="ECO:0000256" key="1">
    <source>
        <dbReference type="ARBA" id="ARBA00022490"/>
    </source>
</evidence>
<dbReference type="InterPro" id="IPR003775">
    <property type="entry name" value="Flagellar_assembly_factor_FliW"/>
</dbReference>
<organism evidence="5 6">
    <name type="scientific">Paenibacillus sacheonensis</name>
    <dbReference type="NCBI Taxonomy" id="742054"/>
    <lineage>
        <taxon>Bacteria</taxon>
        <taxon>Bacillati</taxon>
        <taxon>Bacillota</taxon>
        <taxon>Bacilli</taxon>
        <taxon>Bacillales</taxon>
        <taxon>Paenibacillaceae</taxon>
        <taxon>Paenibacillus</taxon>
    </lineage>
</organism>
<keyword evidence="5" id="KW-0966">Cell projection</keyword>
<keyword evidence="6" id="KW-1185">Reference proteome</keyword>
<keyword evidence="1 4" id="KW-0963">Cytoplasm</keyword>
<dbReference type="EMBL" id="JAAAMU010000027">
    <property type="protein sequence ID" value="NBC73160.1"/>
    <property type="molecule type" value="Genomic_DNA"/>
</dbReference>
<dbReference type="GO" id="GO:0044780">
    <property type="term" value="P:bacterial-type flagellum assembly"/>
    <property type="evidence" value="ECO:0007669"/>
    <property type="project" value="UniProtKB-UniRule"/>
</dbReference>
<dbReference type="OrthoDB" id="9801235at2"/>
<reference evidence="5 6" key="1">
    <citation type="submission" date="2020-01" db="EMBL/GenBank/DDBJ databases">
        <title>Paenibacillus soybeanensis sp. nov. isolated from the nodules of soybean (Glycine max(L.) Merr).</title>
        <authorList>
            <person name="Wang H."/>
        </authorList>
    </citation>
    <scope>NUCLEOTIDE SEQUENCE [LARGE SCALE GENOMIC DNA]</scope>
    <source>
        <strain evidence="5 6">DSM 23054</strain>
    </source>
</reference>
<dbReference type="InterPro" id="IPR024046">
    <property type="entry name" value="Flagellar_assmbl_FliW_dom_sf"/>
</dbReference>
<keyword evidence="4" id="KW-0143">Chaperone</keyword>
<protein>
    <recommendedName>
        <fullName evidence="4">Flagellar assembly factor FliW</fullName>
    </recommendedName>
</protein>
<comment type="caution">
    <text evidence="5">The sequence shown here is derived from an EMBL/GenBank/DDBJ whole genome shotgun (WGS) entry which is preliminary data.</text>
</comment>
<keyword evidence="2 4" id="KW-1005">Bacterial flagellum biogenesis</keyword>
<dbReference type="Pfam" id="PF02623">
    <property type="entry name" value="FliW"/>
    <property type="match status" value="1"/>
</dbReference>
<dbReference type="NCBIfam" id="NF009793">
    <property type="entry name" value="PRK13285.1-1"/>
    <property type="match status" value="1"/>
</dbReference>
<dbReference type="AlphaFoldDB" id="A0A7X4YV37"/>
<evidence type="ECO:0000313" key="5">
    <source>
        <dbReference type="EMBL" id="NBC73160.1"/>
    </source>
</evidence>
<evidence type="ECO:0000256" key="2">
    <source>
        <dbReference type="ARBA" id="ARBA00022795"/>
    </source>
</evidence>
<dbReference type="GO" id="GO:0006417">
    <property type="term" value="P:regulation of translation"/>
    <property type="evidence" value="ECO:0007669"/>
    <property type="project" value="UniProtKB-KW"/>
</dbReference>
<dbReference type="Gene3D" id="2.30.290.10">
    <property type="entry name" value="BH3618-like"/>
    <property type="match status" value="1"/>
</dbReference>
<keyword evidence="5" id="KW-0969">Cilium</keyword>
<dbReference type="PANTHER" id="PTHR39190">
    <property type="entry name" value="FLAGELLAR ASSEMBLY FACTOR FLIW"/>
    <property type="match status" value="1"/>
</dbReference>
<dbReference type="SUPFAM" id="SSF141457">
    <property type="entry name" value="BH3618-like"/>
    <property type="match status" value="1"/>
</dbReference>
<evidence type="ECO:0000256" key="4">
    <source>
        <dbReference type="HAMAP-Rule" id="MF_01185"/>
    </source>
</evidence>
<dbReference type="Proteomes" id="UP000558113">
    <property type="component" value="Unassembled WGS sequence"/>
</dbReference>
<comment type="similarity">
    <text evidence="4">Belongs to the FliW family.</text>
</comment>